<evidence type="ECO:0000256" key="8">
    <source>
        <dbReference type="ARBA" id="ARBA00023133"/>
    </source>
</evidence>
<evidence type="ECO:0000256" key="10">
    <source>
        <dbReference type="ARBA" id="ARBA00023157"/>
    </source>
</evidence>
<dbReference type="EMBL" id="JBHUHZ010000001">
    <property type="protein sequence ID" value="MFD2161221.1"/>
    <property type="molecule type" value="Genomic_DNA"/>
</dbReference>
<feature type="transmembrane region" description="Helical" evidence="12">
    <location>
        <begin position="267"/>
        <end position="283"/>
    </location>
</feature>
<name>A0ABW4ZI71_9SPHI</name>
<feature type="transmembrane region" description="Helical" evidence="12">
    <location>
        <begin position="145"/>
        <end position="164"/>
    </location>
</feature>
<comment type="caution">
    <text evidence="13">The sequence shown here is derived from an EMBL/GenBank/DDBJ whole genome shotgun (WGS) entry which is preliminary data.</text>
</comment>
<evidence type="ECO:0000256" key="5">
    <source>
        <dbReference type="ARBA" id="ARBA00022989"/>
    </source>
</evidence>
<evidence type="ECO:0000256" key="3">
    <source>
        <dbReference type="ARBA" id="ARBA00022692"/>
    </source>
</evidence>
<keyword evidence="5 12" id="KW-1133">Transmembrane helix</keyword>
<evidence type="ECO:0000256" key="11">
    <source>
        <dbReference type="ARBA" id="ARBA00023444"/>
    </source>
</evidence>
<dbReference type="InterPro" id="IPR003780">
    <property type="entry name" value="COX15/CtaA_fam"/>
</dbReference>
<evidence type="ECO:0000256" key="2">
    <source>
        <dbReference type="ARBA" id="ARBA00022475"/>
    </source>
</evidence>
<accession>A0ABW4ZI71</accession>
<keyword evidence="4" id="KW-0479">Metal-binding</keyword>
<dbReference type="PANTHER" id="PTHR35457">
    <property type="entry name" value="HEME A SYNTHASE"/>
    <property type="match status" value="1"/>
</dbReference>
<evidence type="ECO:0000256" key="9">
    <source>
        <dbReference type="ARBA" id="ARBA00023136"/>
    </source>
</evidence>
<dbReference type="RefSeq" id="WP_255899887.1">
    <property type="nucleotide sequence ID" value="NZ_JAFMZO010000001.1"/>
</dbReference>
<evidence type="ECO:0000256" key="1">
    <source>
        <dbReference type="ARBA" id="ARBA00004141"/>
    </source>
</evidence>
<feature type="transmembrane region" description="Helical" evidence="12">
    <location>
        <begin position="295"/>
        <end position="318"/>
    </location>
</feature>
<dbReference type="PANTHER" id="PTHR35457:SF1">
    <property type="entry name" value="HEME A SYNTHASE"/>
    <property type="match status" value="1"/>
</dbReference>
<keyword evidence="3 12" id="KW-0812">Transmembrane</keyword>
<sequence length="356" mass="40309">MYPSSERRFLAINQLSIISLFVLILAGGVVRSTGSGMGCPDWPKCFDRIVPPTKSSQLPPNYQDKFVQKRLEKNNRFAKSLEMLGFGEMAAEIRNDKSILEPEVFNAGKTWTEYVNRLIGAITGLLLLGCAVFSITYLKSRKRIVVLSVFNLLLVIFQAWLGSIVVSTNLLAWIVTVHMLVALAILAISIYTFFQARVLRERSFLANQEPGAIKIVAIIALWLTVFQIALGTDVREQIDAIAASLNNLNRAEWVQRVGFEFDLHRDLAILVFVFNFVLLVLIRRKYMGSTYHFRYMTYIILLIAVQIVTGTTLSRFALPPVAQAAHLLLACLLFGAQYYLLLLLKQNRLYKSRIIR</sequence>
<comment type="pathway">
    <text evidence="11">Porphyrin-containing compound metabolism.</text>
</comment>
<keyword evidence="7" id="KW-0408">Iron</keyword>
<evidence type="ECO:0000313" key="14">
    <source>
        <dbReference type="Proteomes" id="UP001597387"/>
    </source>
</evidence>
<keyword evidence="9 12" id="KW-0472">Membrane</keyword>
<gene>
    <name evidence="13" type="ORF">ACFSJU_02395</name>
</gene>
<evidence type="ECO:0000256" key="4">
    <source>
        <dbReference type="ARBA" id="ARBA00022723"/>
    </source>
</evidence>
<evidence type="ECO:0000256" key="6">
    <source>
        <dbReference type="ARBA" id="ARBA00023002"/>
    </source>
</evidence>
<comment type="subcellular location">
    <subcellularLocation>
        <location evidence="1">Membrane</location>
        <topology evidence="1">Multi-pass membrane protein</topology>
    </subcellularLocation>
</comment>
<keyword evidence="8" id="KW-0350">Heme biosynthesis</keyword>
<keyword evidence="6" id="KW-0560">Oxidoreductase</keyword>
<reference evidence="14" key="1">
    <citation type="journal article" date="2019" name="Int. J. Syst. Evol. Microbiol.">
        <title>The Global Catalogue of Microorganisms (GCM) 10K type strain sequencing project: providing services to taxonomists for standard genome sequencing and annotation.</title>
        <authorList>
            <consortium name="The Broad Institute Genomics Platform"/>
            <consortium name="The Broad Institute Genome Sequencing Center for Infectious Disease"/>
            <person name="Wu L."/>
            <person name="Ma J."/>
        </authorList>
    </citation>
    <scope>NUCLEOTIDE SEQUENCE [LARGE SCALE GENOMIC DNA]</scope>
    <source>
        <strain evidence="14">KCTC 42217</strain>
    </source>
</reference>
<feature type="transmembrane region" description="Helical" evidence="12">
    <location>
        <begin position="118"/>
        <end position="138"/>
    </location>
</feature>
<feature type="transmembrane region" description="Helical" evidence="12">
    <location>
        <begin position="324"/>
        <end position="344"/>
    </location>
</feature>
<keyword evidence="2" id="KW-1003">Cell membrane</keyword>
<keyword evidence="14" id="KW-1185">Reference proteome</keyword>
<dbReference type="Pfam" id="PF02628">
    <property type="entry name" value="COX15-CtaA"/>
    <property type="match status" value="2"/>
</dbReference>
<dbReference type="Proteomes" id="UP001597387">
    <property type="component" value="Unassembled WGS sequence"/>
</dbReference>
<dbReference type="InterPro" id="IPR050450">
    <property type="entry name" value="COX15/CtaA_HemeA_synthase"/>
</dbReference>
<keyword evidence="10" id="KW-1015">Disulfide bond</keyword>
<protein>
    <submittedName>
        <fullName evidence="13">Heme A synthase</fullName>
    </submittedName>
</protein>
<evidence type="ECO:0000256" key="12">
    <source>
        <dbReference type="SAM" id="Phobius"/>
    </source>
</evidence>
<evidence type="ECO:0000256" key="7">
    <source>
        <dbReference type="ARBA" id="ARBA00023004"/>
    </source>
</evidence>
<feature type="transmembrane region" description="Helical" evidence="12">
    <location>
        <begin position="170"/>
        <end position="191"/>
    </location>
</feature>
<evidence type="ECO:0000313" key="13">
    <source>
        <dbReference type="EMBL" id="MFD2161221.1"/>
    </source>
</evidence>
<feature type="transmembrane region" description="Helical" evidence="12">
    <location>
        <begin position="212"/>
        <end position="230"/>
    </location>
</feature>
<feature type="transmembrane region" description="Helical" evidence="12">
    <location>
        <begin position="12"/>
        <end position="30"/>
    </location>
</feature>
<organism evidence="13 14">
    <name type="scientific">Paradesertivirga mongoliensis</name>
    <dbReference type="NCBI Taxonomy" id="2100740"/>
    <lineage>
        <taxon>Bacteria</taxon>
        <taxon>Pseudomonadati</taxon>
        <taxon>Bacteroidota</taxon>
        <taxon>Sphingobacteriia</taxon>
        <taxon>Sphingobacteriales</taxon>
        <taxon>Sphingobacteriaceae</taxon>
        <taxon>Paradesertivirga</taxon>
    </lineage>
</organism>
<proteinExistence type="predicted"/>